<dbReference type="AlphaFoldDB" id="A0A9P7GMN5"/>
<name>A0A9P7GMN5_9AGAR</name>
<gene>
    <name evidence="1" type="ORF">H0H81_003414</name>
</gene>
<dbReference type="Proteomes" id="UP000717328">
    <property type="component" value="Unassembled WGS sequence"/>
</dbReference>
<dbReference type="SUPFAM" id="SSF52540">
    <property type="entry name" value="P-loop containing nucleoside triphosphate hydrolases"/>
    <property type="match status" value="1"/>
</dbReference>
<evidence type="ECO:0008006" key="3">
    <source>
        <dbReference type="Google" id="ProtNLM"/>
    </source>
</evidence>
<dbReference type="InterPro" id="IPR027417">
    <property type="entry name" value="P-loop_NTPase"/>
</dbReference>
<evidence type="ECO:0000313" key="1">
    <source>
        <dbReference type="EMBL" id="KAG5652851.1"/>
    </source>
</evidence>
<accession>A0A9P7GMN5</accession>
<reference evidence="1" key="2">
    <citation type="submission" date="2021-10" db="EMBL/GenBank/DDBJ databases">
        <title>Phylogenomics reveals ancestral predisposition of the termite-cultivated fungus Termitomyces towards a domesticated lifestyle.</title>
        <authorList>
            <person name="Auxier B."/>
            <person name="Grum-Grzhimaylo A."/>
            <person name="Cardenas M.E."/>
            <person name="Lodge J.D."/>
            <person name="Laessoe T."/>
            <person name="Pedersen O."/>
            <person name="Smith M.E."/>
            <person name="Kuyper T.W."/>
            <person name="Franco-Molano E.A."/>
            <person name="Baroni T.J."/>
            <person name="Aanen D.K."/>
        </authorList>
    </citation>
    <scope>NUCLEOTIDE SEQUENCE</scope>
    <source>
        <strain evidence="1">D49</strain>
    </source>
</reference>
<proteinExistence type="predicted"/>
<dbReference type="EMBL" id="JABCKI010000093">
    <property type="protein sequence ID" value="KAG5652851.1"/>
    <property type="molecule type" value="Genomic_DNA"/>
</dbReference>
<dbReference type="PANTHER" id="PTHR10285">
    <property type="entry name" value="URIDINE KINASE"/>
    <property type="match status" value="1"/>
</dbReference>
<protein>
    <recommendedName>
        <fullName evidence="3">P-loop containing nucleoside triphosphate hydrolase protein</fullName>
    </recommendedName>
</protein>
<organism evidence="1 2">
    <name type="scientific">Sphagnurus paluster</name>
    <dbReference type="NCBI Taxonomy" id="117069"/>
    <lineage>
        <taxon>Eukaryota</taxon>
        <taxon>Fungi</taxon>
        <taxon>Dikarya</taxon>
        <taxon>Basidiomycota</taxon>
        <taxon>Agaricomycotina</taxon>
        <taxon>Agaricomycetes</taxon>
        <taxon>Agaricomycetidae</taxon>
        <taxon>Agaricales</taxon>
        <taxon>Tricholomatineae</taxon>
        <taxon>Lyophyllaceae</taxon>
        <taxon>Sphagnurus</taxon>
    </lineage>
</organism>
<dbReference type="Gene3D" id="3.40.50.300">
    <property type="entry name" value="P-loop containing nucleotide triphosphate hydrolases"/>
    <property type="match status" value="1"/>
</dbReference>
<keyword evidence="2" id="KW-1185">Reference proteome</keyword>
<reference evidence="1" key="1">
    <citation type="submission" date="2021-02" db="EMBL/GenBank/DDBJ databases">
        <authorList>
            <person name="Nieuwenhuis M."/>
            <person name="Van De Peppel L.J.J."/>
        </authorList>
    </citation>
    <scope>NUCLEOTIDE SEQUENCE</scope>
    <source>
        <strain evidence="1">D49</strain>
    </source>
</reference>
<comment type="caution">
    <text evidence="1">The sequence shown here is derived from an EMBL/GenBank/DDBJ whole genome shotgun (WGS) entry which is preliminary data.</text>
</comment>
<sequence>MDYVIDHIVGRLDPNPSAPLFVAIQGPQGSGKSYLSGQLKQRLSEPPYSLNVALLSIDDLYLPHDALLALASQEPCNALWAGRGQPGTHDVKFGVEILHALKSQSEAVELPCFDKSLFHGEGDRLPSGVTIHPRVDIVILEGWCVGFFPISQEELDGRWDGVWREESAKLELPEFVSKSDLERVNEALKHYVEMWSFFDTFVQIKPAPVQTYPSIYSVVYRWRLEQEHYMKSMNGGKGMSDEAVKL</sequence>
<evidence type="ECO:0000313" key="2">
    <source>
        <dbReference type="Proteomes" id="UP000717328"/>
    </source>
</evidence>
<dbReference type="OrthoDB" id="347435at2759"/>